<dbReference type="InterPro" id="IPR029024">
    <property type="entry name" value="TerB-like"/>
</dbReference>
<evidence type="ECO:0000313" key="2">
    <source>
        <dbReference type="Proteomes" id="UP001196870"/>
    </source>
</evidence>
<dbReference type="Proteomes" id="UP001196870">
    <property type="component" value="Unassembled WGS sequence"/>
</dbReference>
<name>A0ABS5FB28_9PROT</name>
<proteinExistence type="predicted"/>
<comment type="caution">
    <text evidence="1">The sequence shown here is derived from an EMBL/GenBank/DDBJ whole genome shotgun (WGS) entry which is preliminary data.</text>
</comment>
<protein>
    <submittedName>
        <fullName evidence="1">Uncharacterized protein</fullName>
    </submittedName>
</protein>
<gene>
    <name evidence="1" type="ORF">GXW71_33580</name>
</gene>
<organism evidence="1 2">
    <name type="scientific">Plastoroseomonas hellenica</name>
    <dbReference type="NCBI Taxonomy" id="2687306"/>
    <lineage>
        <taxon>Bacteria</taxon>
        <taxon>Pseudomonadati</taxon>
        <taxon>Pseudomonadota</taxon>
        <taxon>Alphaproteobacteria</taxon>
        <taxon>Acetobacterales</taxon>
        <taxon>Acetobacteraceae</taxon>
        <taxon>Plastoroseomonas</taxon>
    </lineage>
</organism>
<sequence>MSDDVLDIRRRALEEAFFARQDAELIHRLRTRNESGVRKQALSAASGIIDDALLEKLVASGIESDTLAALTLVPLVAVAWADGSLDEKERAALLSAASGTGLDPAGPGYQLLTQWLAKPPGPHLLETWTDYIRGTSANLEEDARHTLQLHVLGRARRVAEAAGGFLGLAPKVSAAEEAMLEKLEGAFAR</sequence>
<dbReference type="EMBL" id="JAAGBB010000099">
    <property type="protein sequence ID" value="MBR0669330.1"/>
    <property type="molecule type" value="Genomic_DNA"/>
</dbReference>
<evidence type="ECO:0000313" key="1">
    <source>
        <dbReference type="EMBL" id="MBR0669330.1"/>
    </source>
</evidence>
<accession>A0ABS5FB28</accession>
<dbReference type="RefSeq" id="WP_211858267.1">
    <property type="nucleotide sequence ID" value="NZ_JAAGBB010000099.1"/>
</dbReference>
<dbReference type="SUPFAM" id="SSF158682">
    <property type="entry name" value="TerB-like"/>
    <property type="match status" value="1"/>
</dbReference>
<keyword evidence="2" id="KW-1185">Reference proteome</keyword>
<reference evidence="2" key="1">
    <citation type="journal article" date="2021" name="Syst. Appl. Microbiol.">
        <title>Roseomonas hellenica sp. nov., isolated from roots of wild-growing Alkanna tinctoria.</title>
        <authorList>
            <person name="Rat A."/>
            <person name="Naranjo H.D."/>
            <person name="Lebbe L."/>
            <person name="Cnockaert M."/>
            <person name="Krigas N."/>
            <person name="Grigoriadou K."/>
            <person name="Maloupa E."/>
            <person name="Willems A."/>
        </authorList>
    </citation>
    <scope>NUCLEOTIDE SEQUENCE [LARGE SCALE GENOMIC DNA]</scope>
    <source>
        <strain evidence="2">LMG 31523</strain>
    </source>
</reference>